<evidence type="ECO:0000256" key="3">
    <source>
        <dbReference type="ARBA" id="ARBA00006376"/>
    </source>
</evidence>
<keyword evidence="14" id="KW-1185">Reference proteome</keyword>
<keyword evidence="7 10" id="KW-0028">Amino-acid biosynthesis</keyword>
<dbReference type="CDD" id="cd00378">
    <property type="entry name" value="SHMT"/>
    <property type="match status" value="1"/>
</dbReference>
<dbReference type="PIRSF" id="PIRSF000412">
    <property type="entry name" value="SHMT"/>
    <property type="match status" value="1"/>
</dbReference>
<keyword evidence="9 10" id="KW-0663">Pyridoxal phosphate</keyword>
<feature type="binding site" evidence="10">
    <location>
        <begin position="129"/>
        <end position="131"/>
    </location>
    <ligand>
        <name>(6S)-5,6,7,8-tetrahydrofolate</name>
        <dbReference type="ChEBI" id="CHEBI:57453"/>
    </ligand>
</feature>
<dbReference type="Gene3D" id="3.90.1150.10">
    <property type="entry name" value="Aspartate Aminotransferase, domain 1"/>
    <property type="match status" value="1"/>
</dbReference>
<dbReference type="GO" id="GO:0005829">
    <property type="term" value="C:cytosol"/>
    <property type="evidence" value="ECO:0007669"/>
    <property type="project" value="TreeGrafter"/>
</dbReference>
<dbReference type="InterPro" id="IPR001085">
    <property type="entry name" value="Ser_HO-MeTrfase"/>
</dbReference>
<evidence type="ECO:0000256" key="9">
    <source>
        <dbReference type="ARBA" id="ARBA00022898"/>
    </source>
</evidence>
<dbReference type="NCBIfam" id="NF000586">
    <property type="entry name" value="PRK00011.1"/>
    <property type="match status" value="1"/>
</dbReference>
<evidence type="ECO:0000256" key="2">
    <source>
        <dbReference type="ARBA" id="ARBA00004496"/>
    </source>
</evidence>
<evidence type="ECO:0000256" key="6">
    <source>
        <dbReference type="ARBA" id="ARBA00022563"/>
    </source>
</evidence>
<comment type="caution">
    <text evidence="10">Lacks conserved residue(s) required for the propagation of feature annotation.</text>
</comment>
<organism evidence="13 14">
    <name type="scientific">Marinomonas algarum</name>
    <dbReference type="NCBI Taxonomy" id="2883105"/>
    <lineage>
        <taxon>Bacteria</taxon>
        <taxon>Pseudomonadati</taxon>
        <taxon>Pseudomonadota</taxon>
        <taxon>Gammaproteobacteria</taxon>
        <taxon>Oceanospirillales</taxon>
        <taxon>Oceanospirillaceae</taxon>
        <taxon>Marinomonas</taxon>
    </lineage>
</organism>
<evidence type="ECO:0000256" key="8">
    <source>
        <dbReference type="ARBA" id="ARBA00022679"/>
    </source>
</evidence>
<evidence type="ECO:0000313" key="14">
    <source>
        <dbReference type="Proteomes" id="UP001139095"/>
    </source>
</evidence>
<dbReference type="GO" id="GO:0004372">
    <property type="term" value="F:glycine hydroxymethyltransferase activity"/>
    <property type="evidence" value="ECO:0007669"/>
    <property type="project" value="UniProtKB-UniRule"/>
</dbReference>
<name>A0A9X1LB38_9GAMM</name>
<dbReference type="InterPro" id="IPR015422">
    <property type="entry name" value="PyrdxlP-dep_Trfase_small"/>
</dbReference>
<evidence type="ECO:0000313" key="13">
    <source>
        <dbReference type="EMBL" id="MCB5160379.1"/>
    </source>
</evidence>
<dbReference type="InterPro" id="IPR039429">
    <property type="entry name" value="SHMT-like_dom"/>
</dbReference>
<dbReference type="GO" id="GO:0035999">
    <property type="term" value="P:tetrahydrofolate interconversion"/>
    <property type="evidence" value="ECO:0007669"/>
    <property type="project" value="UniProtKB-UniRule"/>
</dbReference>
<keyword evidence="6 10" id="KW-0554">One-carbon metabolism</keyword>
<accession>A0A9X1LB38</accession>
<evidence type="ECO:0000256" key="4">
    <source>
        <dbReference type="ARBA" id="ARBA00011738"/>
    </source>
</evidence>
<feature type="modified residue" description="N6-(pyridoxal phosphate)lysine" evidence="10 11">
    <location>
        <position position="234"/>
    </location>
</feature>
<dbReference type="PANTHER" id="PTHR11680">
    <property type="entry name" value="SERINE HYDROXYMETHYLTRANSFERASE"/>
    <property type="match status" value="1"/>
</dbReference>
<dbReference type="GO" id="GO:0030170">
    <property type="term" value="F:pyridoxal phosphate binding"/>
    <property type="evidence" value="ECO:0007669"/>
    <property type="project" value="UniProtKB-UniRule"/>
</dbReference>
<keyword evidence="5 10" id="KW-0963">Cytoplasm</keyword>
<dbReference type="Pfam" id="PF00464">
    <property type="entry name" value="SHMT"/>
    <property type="match status" value="1"/>
</dbReference>
<protein>
    <recommendedName>
        <fullName evidence="10">Serine hydroxymethyltransferase</fullName>
        <shortName evidence="10">SHMT</shortName>
        <shortName evidence="10">Serine methylase</shortName>
        <ecNumber evidence="10">2.1.2.1</ecNumber>
    </recommendedName>
</protein>
<evidence type="ECO:0000256" key="11">
    <source>
        <dbReference type="PIRSR" id="PIRSR000412-50"/>
    </source>
</evidence>
<dbReference type="EC" id="2.1.2.1" evidence="10"/>
<dbReference type="GO" id="GO:0019264">
    <property type="term" value="P:glycine biosynthetic process from serine"/>
    <property type="evidence" value="ECO:0007669"/>
    <property type="project" value="UniProtKB-UniRule"/>
</dbReference>
<dbReference type="InterPro" id="IPR049943">
    <property type="entry name" value="Ser_HO-MeTrfase-like"/>
</dbReference>
<evidence type="ECO:0000259" key="12">
    <source>
        <dbReference type="Pfam" id="PF00464"/>
    </source>
</evidence>
<keyword evidence="8 10" id="KW-0808">Transferase</keyword>
<feature type="site" description="Plays an important role in substrate specificity" evidence="10">
    <location>
        <position position="233"/>
    </location>
</feature>
<comment type="pathway">
    <text evidence="10">One-carbon metabolism; tetrahydrofolate interconversion.</text>
</comment>
<comment type="function">
    <text evidence="10">Catalyzes the reversible interconversion of serine and glycine with tetrahydrofolate (THF) serving as the one-carbon carrier. This reaction serves as the major source of one-carbon groups required for the biosynthesis of purines, thymidylate, methionine, and other important biomolecules. Also exhibits THF-independent aldolase activity toward beta-hydroxyamino acids, producing glycine and aldehydes, via a retro-aldol mechanism.</text>
</comment>
<comment type="subunit">
    <text evidence="4 10">Homodimer.</text>
</comment>
<dbReference type="SUPFAM" id="SSF53383">
    <property type="entry name" value="PLP-dependent transferases"/>
    <property type="match status" value="1"/>
</dbReference>
<comment type="catalytic activity">
    <reaction evidence="10">
        <text>(6R)-5,10-methylene-5,6,7,8-tetrahydrofolate + glycine + H2O = (6S)-5,6,7,8-tetrahydrofolate + L-serine</text>
        <dbReference type="Rhea" id="RHEA:15481"/>
        <dbReference type="ChEBI" id="CHEBI:15377"/>
        <dbReference type="ChEBI" id="CHEBI:15636"/>
        <dbReference type="ChEBI" id="CHEBI:33384"/>
        <dbReference type="ChEBI" id="CHEBI:57305"/>
        <dbReference type="ChEBI" id="CHEBI:57453"/>
        <dbReference type="EC" id="2.1.2.1"/>
    </reaction>
</comment>
<dbReference type="AlphaFoldDB" id="A0A9X1LB38"/>
<comment type="cofactor">
    <cofactor evidence="1 10 11">
        <name>pyridoxal 5'-phosphate</name>
        <dbReference type="ChEBI" id="CHEBI:597326"/>
    </cofactor>
</comment>
<feature type="binding site" evidence="10">
    <location>
        <position position="125"/>
    </location>
    <ligand>
        <name>(6S)-5,6,7,8-tetrahydrofolate</name>
        <dbReference type="ChEBI" id="CHEBI:57453"/>
    </ligand>
</feature>
<gene>
    <name evidence="10" type="primary">glyA</name>
    <name evidence="13" type="ORF">LG368_00435</name>
</gene>
<dbReference type="FunFam" id="3.40.640.10:FF:000001">
    <property type="entry name" value="Serine hydroxymethyltransferase"/>
    <property type="match status" value="1"/>
</dbReference>
<evidence type="ECO:0000256" key="1">
    <source>
        <dbReference type="ARBA" id="ARBA00001933"/>
    </source>
</evidence>
<dbReference type="Gene3D" id="3.40.640.10">
    <property type="entry name" value="Type I PLP-dependent aspartate aminotransferase-like (Major domain)"/>
    <property type="match status" value="1"/>
</dbReference>
<comment type="caution">
    <text evidence="13">The sequence shown here is derived from an EMBL/GenBank/DDBJ whole genome shotgun (WGS) entry which is preliminary data.</text>
</comment>
<proteinExistence type="inferred from homology"/>
<comment type="pathway">
    <text evidence="10">Amino-acid biosynthesis; glycine biosynthesis; glycine from L-serine: step 1/1.</text>
</comment>
<evidence type="ECO:0000256" key="7">
    <source>
        <dbReference type="ARBA" id="ARBA00022605"/>
    </source>
</evidence>
<feature type="domain" description="Serine hydroxymethyltransferase-like" evidence="12">
    <location>
        <begin position="12"/>
        <end position="389"/>
    </location>
</feature>
<sequence>MANTEAFFSQTLAERDPDLFATIVEEEKRQETGIELIASENITSKAVLEAQGSVLTNKYAEGYPNRRYYGGCEAVDVTEQLAIDRAKQLFKCEFANVQPHSGAQANGAVMLALLQPGDTILGMSLDAGGHLTHGAPPAQSGKWFNAVQYQVDPETLLIDYDAIEAQALECKPKMLIAGGSAIPRVIDFKRFREIADKVGAYLFVDMAHIAGLVATGAHPSPLPHAHVVTTTTHKTLRGPRGGMILSNDLDLGKKINSAVFPGYQGGPLMHVIAGKAVAFGEALKPEFKEYIDQVVANAKALAAVMVERGCDIVTGGTDNHLMLVDLRPKGLKGNVVDKALERAGITCNKNGIPFDTEKPMVTSGIRIGTPAATSRGFGVEEFQKVGHLISDVLDGLIDMPEGNPDVEARVLGEVQALCKRFPLYR</sequence>
<dbReference type="InterPro" id="IPR015424">
    <property type="entry name" value="PyrdxlP-dep_Trfase"/>
</dbReference>
<evidence type="ECO:0000256" key="5">
    <source>
        <dbReference type="ARBA" id="ARBA00022490"/>
    </source>
</evidence>
<dbReference type="RefSeq" id="WP_226752765.1">
    <property type="nucleotide sequence ID" value="NZ_JAJATW010000001.1"/>
</dbReference>
<dbReference type="PANTHER" id="PTHR11680:SF35">
    <property type="entry name" value="SERINE HYDROXYMETHYLTRANSFERASE 1"/>
    <property type="match status" value="1"/>
</dbReference>
<reference evidence="13" key="1">
    <citation type="submission" date="2021-10" db="EMBL/GenBank/DDBJ databases">
        <title>Marinomonas pontica sp. nov., isolated from the Black Sea.</title>
        <authorList>
            <person name="Zhao L.-H."/>
            <person name="Xue J.-H."/>
        </authorList>
    </citation>
    <scope>NUCLEOTIDE SEQUENCE</scope>
    <source>
        <strain evidence="13">E8</strain>
    </source>
</reference>
<dbReference type="InterPro" id="IPR015421">
    <property type="entry name" value="PyrdxlP-dep_Trfase_major"/>
</dbReference>
<dbReference type="PROSITE" id="PS00096">
    <property type="entry name" value="SHMT"/>
    <property type="match status" value="1"/>
</dbReference>
<evidence type="ECO:0000256" key="10">
    <source>
        <dbReference type="HAMAP-Rule" id="MF_00051"/>
    </source>
</evidence>
<dbReference type="Proteomes" id="UP001139095">
    <property type="component" value="Unassembled WGS sequence"/>
</dbReference>
<dbReference type="EMBL" id="JAJATW010000001">
    <property type="protein sequence ID" value="MCB5160379.1"/>
    <property type="molecule type" value="Genomic_DNA"/>
</dbReference>
<comment type="similarity">
    <text evidence="3 10">Belongs to the SHMT family.</text>
</comment>
<dbReference type="HAMAP" id="MF_00051">
    <property type="entry name" value="SHMT"/>
    <property type="match status" value="1"/>
</dbReference>
<dbReference type="InterPro" id="IPR019798">
    <property type="entry name" value="Ser_HO-MeTrfase_PLP_BS"/>
</dbReference>
<comment type="subcellular location">
    <subcellularLocation>
        <location evidence="2 10">Cytoplasm</location>
    </subcellularLocation>
</comment>